<dbReference type="PROSITE" id="PS50005">
    <property type="entry name" value="TPR"/>
    <property type="match status" value="1"/>
</dbReference>
<reference evidence="2 3" key="1">
    <citation type="submission" date="2021-01" db="EMBL/GenBank/DDBJ databases">
        <title>Carboxyliciviraga sp.nov., isolated from coastal sediments.</title>
        <authorList>
            <person name="Lu D."/>
            <person name="Zhang T."/>
        </authorList>
    </citation>
    <scope>NUCLEOTIDE SEQUENCE [LARGE SCALE GENOMIC DNA]</scope>
    <source>
        <strain evidence="2 3">N1Y132</strain>
    </source>
</reference>
<dbReference type="Proteomes" id="UP000605676">
    <property type="component" value="Unassembled WGS sequence"/>
</dbReference>
<dbReference type="InterPro" id="IPR011990">
    <property type="entry name" value="TPR-like_helical_dom_sf"/>
</dbReference>
<protein>
    <recommendedName>
        <fullName evidence="4">Tetratricopeptide repeat protein</fullName>
    </recommendedName>
</protein>
<proteinExistence type="predicted"/>
<name>A0ABS1HJ86_9BACT</name>
<keyword evidence="1" id="KW-0802">TPR repeat</keyword>
<comment type="caution">
    <text evidence="2">The sequence shown here is derived from an EMBL/GenBank/DDBJ whole genome shotgun (WGS) entry which is preliminary data.</text>
</comment>
<dbReference type="EMBL" id="JAENRR010000018">
    <property type="protein sequence ID" value="MBK3517612.1"/>
    <property type="molecule type" value="Genomic_DNA"/>
</dbReference>
<keyword evidence="3" id="KW-1185">Reference proteome</keyword>
<evidence type="ECO:0008006" key="4">
    <source>
        <dbReference type="Google" id="ProtNLM"/>
    </source>
</evidence>
<sequence>MPYQKDYILRMMEMMAEMIALFLGLLKKGDLQQASKRLNNTYRDFLKQDAAFFNKLPKEELTHSLLEKHHYTQEHLKVLAELFYAEGELLIKQNNSDKAIEVFKKSLYITKFVEKENATFSLTSNKRTLTIKNTIAFLSSKKH</sequence>
<gene>
    <name evidence="2" type="ORF">JIV24_09745</name>
</gene>
<organism evidence="2 3">
    <name type="scientific">Carboxylicivirga marina</name>
    <dbReference type="NCBI Taxonomy" id="2800988"/>
    <lineage>
        <taxon>Bacteria</taxon>
        <taxon>Pseudomonadati</taxon>
        <taxon>Bacteroidota</taxon>
        <taxon>Bacteroidia</taxon>
        <taxon>Marinilabiliales</taxon>
        <taxon>Marinilabiliaceae</taxon>
        <taxon>Carboxylicivirga</taxon>
    </lineage>
</organism>
<dbReference type="Gene3D" id="1.25.40.10">
    <property type="entry name" value="Tetratricopeptide repeat domain"/>
    <property type="match status" value="1"/>
</dbReference>
<dbReference type="RefSeq" id="WP_200464838.1">
    <property type="nucleotide sequence ID" value="NZ_JAENRR010000018.1"/>
</dbReference>
<evidence type="ECO:0000256" key="1">
    <source>
        <dbReference type="PROSITE-ProRule" id="PRU00339"/>
    </source>
</evidence>
<feature type="repeat" description="TPR" evidence="1">
    <location>
        <begin position="80"/>
        <end position="113"/>
    </location>
</feature>
<dbReference type="InterPro" id="IPR019734">
    <property type="entry name" value="TPR_rpt"/>
</dbReference>
<evidence type="ECO:0000313" key="3">
    <source>
        <dbReference type="Proteomes" id="UP000605676"/>
    </source>
</evidence>
<evidence type="ECO:0000313" key="2">
    <source>
        <dbReference type="EMBL" id="MBK3517612.1"/>
    </source>
</evidence>
<accession>A0ABS1HJ86</accession>